<dbReference type="PaxDb" id="2903-EOD24455"/>
<evidence type="ECO:0000313" key="3">
    <source>
        <dbReference type="Proteomes" id="UP000013827"/>
    </source>
</evidence>
<dbReference type="KEGG" id="ehx:EMIHUDRAFT_115906"/>
<sequence length="405" mass="41898">MRLLATAIAARPLLVPRAAPAALLDVEAVASVHTSLGDLSSTLAFADQAGNLAGTLFPLSLPPYLLFLYFICQDCNGLSPTAKAGFTSLLAFVFATVATSVVAVKSYGLNLANVDWLHSGAEQLLSFTNVCNVVGLKLTLDAYSAGGNLPGGLWTVGFAEPANALSVPTWTIHVSSLLEWLVAMGRELGEIWGDLGRSGARRRQTCRDYCMIPSHSSGVCACVYHFFYNAESLQFIAALTLLGNCTLAFAAWRLAASNGYAFSLPSLGDPGGGEAAEEQEGAAAAAVARAAAADTPAAAAASAAASAGVDGSGGDLSGLLLVLAVSVASSWSIVVTGRHTLGMTAIVSQQASSYVIKYGETLLPVVAEGDSLAVLAPLMVVAATGFNCWKWWQRSQEDRDFGGLI</sequence>
<keyword evidence="3" id="KW-1185">Reference proteome</keyword>
<keyword evidence="1" id="KW-1133">Transmembrane helix</keyword>
<evidence type="ECO:0000313" key="2">
    <source>
        <dbReference type="EnsemblProtists" id="EOD24455"/>
    </source>
</evidence>
<dbReference type="InterPro" id="IPR019634">
    <property type="entry name" value="Uncharacterised_Ycf49"/>
</dbReference>
<protein>
    <submittedName>
        <fullName evidence="2">Uncharacterized protein</fullName>
    </submittedName>
</protein>
<dbReference type="eggNOG" id="KOG2445">
    <property type="taxonomic scope" value="Eukaryota"/>
</dbReference>
<dbReference type="RefSeq" id="XP_005776884.1">
    <property type="nucleotide sequence ID" value="XM_005776827.1"/>
</dbReference>
<feature type="transmembrane region" description="Helical" evidence="1">
    <location>
        <begin position="84"/>
        <end position="104"/>
    </location>
</feature>
<dbReference type="HOGENOM" id="CLU_044791_0_0_1"/>
<evidence type="ECO:0000256" key="1">
    <source>
        <dbReference type="SAM" id="Phobius"/>
    </source>
</evidence>
<keyword evidence="1" id="KW-0472">Membrane</keyword>
<proteinExistence type="predicted"/>
<accession>A0A0D3JLS0</accession>
<name>A0A0D3JLS0_EMIH1</name>
<feature type="transmembrane region" description="Helical" evidence="1">
    <location>
        <begin position="233"/>
        <end position="255"/>
    </location>
</feature>
<dbReference type="STRING" id="2903.R1ECQ2"/>
<dbReference type="InterPro" id="IPR021995">
    <property type="entry name" value="DUF3593"/>
</dbReference>
<dbReference type="PANTHER" id="PTHR33833:SF3">
    <property type="entry name" value="YCF49-LIKE PROTEIN"/>
    <property type="match status" value="1"/>
</dbReference>
<feature type="transmembrane region" description="Helical" evidence="1">
    <location>
        <begin position="316"/>
        <end position="334"/>
    </location>
</feature>
<dbReference type="AlphaFoldDB" id="A0A0D3JLS0"/>
<dbReference type="PANTHER" id="PTHR33833">
    <property type="entry name" value="NUCLEOLAR-LIKE PROTEIN-RELATED"/>
    <property type="match status" value="1"/>
</dbReference>
<dbReference type="Pfam" id="PF10693">
    <property type="entry name" value="DUF2499"/>
    <property type="match status" value="1"/>
</dbReference>
<reference evidence="2" key="2">
    <citation type="submission" date="2024-10" db="UniProtKB">
        <authorList>
            <consortium name="EnsemblProtists"/>
        </authorList>
    </citation>
    <scope>IDENTIFICATION</scope>
</reference>
<dbReference type="GeneID" id="17270001"/>
<keyword evidence="1" id="KW-0812">Transmembrane</keyword>
<dbReference type="Pfam" id="PF12159">
    <property type="entry name" value="DUF3593"/>
    <property type="match status" value="1"/>
</dbReference>
<dbReference type="Proteomes" id="UP000013827">
    <property type="component" value="Unassembled WGS sequence"/>
</dbReference>
<organism evidence="2 3">
    <name type="scientific">Emiliania huxleyi (strain CCMP1516)</name>
    <dbReference type="NCBI Taxonomy" id="280463"/>
    <lineage>
        <taxon>Eukaryota</taxon>
        <taxon>Haptista</taxon>
        <taxon>Haptophyta</taxon>
        <taxon>Prymnesiophyceae</taxon>
        <taxon>Isochrysidales</taxon>
        <taxon>Noelaerhabdaceae</taxon>
        <taxon>Emiliania</taxon>
    </lineage>
</organism>
<reference evidence="3" key="1">
    <citation type="journal article" date="2013" name="Nature">
        <title>Pan genome of the phytoplankton Emiliania underpins its global distribution.</title>
        <authorList>
            <person name="Read B.A."/>
            <person name="Kegel J."/>
            <person name="Klute M.J."/>
            <person name="Kuo A."/>
            <person name="Lefebvre S.C."/>
            <person name="Maumus F."/>
            <person name="Mayer C."/>
            <person name="Miller J."/>
            <person name="Monier A."/>
            <person name="Salamov A."/>
            <person name="Young J."/>
            <person name="Aguilar M."/>
            <person name="Claverie J.M."/>
            <person name="Frickenhaus S."/>
            <person name="Gonzalez K."/>
            <person name="Herman E.K."/>
            <person name="Lin Y.C."/>
            <person name="Napier J."/>
            <person name="Ogata H."/>
            <person name="Sarno A.F."/>
            <person name="Shmutz J."/>
            <person name="Schroeder D."/>
            <person name="de Vargas C."/>
            <person name="Verret F."/>
            <person name="von Dassow P."/>
            <person name="Valentin K."/>
            <person name="Van de Peer Y."/>
            <person name="Wheeler G."/>
            <person name="Dacks J.B."/>
            <person name="Delwiche C.F."/>
            <person name="Dyhrman S.T."/>
            <person name="Glockner G."/>
            <person name="John U."/>
            <person name="Richards T."/>
            <person name="Worden A.Z."/>
            <person name="Zhang X."/>
            <person name="Grigoriev I.V."/>
            <person name="Allen A.E."/>
            <person name="Bidle K."/>
            <person name="Borodovsky M."/>
            <person name="Bowler C."/>
            <person name="Brownlee C."/>
            <person name="Cock J.M."/>
            <person name="Elias M."/>
            <person name="Gladyshev V.N."/>
            <person name="Groth M."/>
            <person name="Guda C."/>
            <person name="Hadaegh A."/>
            <person name="Iglesias-Rodriguez M.D."/>
            <person name="Jenkins J."/>
            <person name="Jones B.M."/>
            <person name="Lawson T."/>
            <person name="Leese F."/>
            <person name="Lindquist E."/>
            <person name="Lobanov A."/>
            <person name="Lomsadze A."/>
            <person name="Malik S.B."/>
            <person name="Marsh M.E."/>
            <person name="Mackinder L."/>
            <person name="Mock T."/>
            <person name="Mueller-Roeber B."/>
            <person name="Pagarete A."/>
            <person name="Parker M."/>
            <person name="Probert I."/>
            <person name="Quesneville H."/>
            <person name="Raines C."/>
            <person name="Rensing S.A."/>
            <person name="Riano-Pachon D.M."/>
            <person name="Richier S."/>
            <person name="Rokitta S."/>
            <person name="Shiraiwa Y."/>
            <person name="Soanes D.M."/>
            <person name="van der Giezen M."/>
            <person name="Wahlund T.M."/>
            <person name="Williams B."/>
            <person name="Wilson W."/>
            <person name="Wolfe G."/>
            <person name="Wurch L.L."/>
        </authorList>
    </citation>
    <scope>NUCLEOTIDE SEQUENCE</scope>
</reference>
<dbReference type="EnsemblProtists" id="EOD24455">
    <property type="protein sequence ID" value="EOD24455"/>
    <property type="gene ID" value="EMIHUDRAFT_115906"/>
</dbReference>
<feature type="transmembrane region" description="Helical" evidence="1">
    <location>
        <begin position="52"/>
        <end position="72"/>
    </location>
</feature>